<dbReference type="CDD" id="cd13120">
    <property type="entry name" value="BF2867_like_N"/>
    <property type="match status" value="1"/>
</dbReference>
<dbReference type="eggNOG" id="ENOG5033PIC">
    <property type="taxonomic scope" value="Bacteria"/>
</dbReference>
<organism evidence="1 2">
    <name type="scientific">Segatella salivae DSM 15606</name>
    <dbReference type="NCBI Taxonomy" id="888832"/>
    <lineage>
        <taxon>Bacteria</taxon>
        <taxon>Pseudomonadati</taxon>
        <taxon>Bacteroidota</taxon>
        <taxon>Bacteroidia</taxon>
        <taxon>Bacteroidales</taxon>
        <taxon>Prevotellaceae</taxon>
        <taxon>Segatella</taxon>
    </lineage>
</organism>
<evidence type="ECO:0008006" key="3">
    <source>
        <dbReference type="Google" id="ProtNLM"/>
    </source>
</evidence>
<reference evidence="1 2" key="1">
    <citation type="submission" date="2010-12" db="EMBL/GenBank/DDBJ databases">
        <authorList>
            <person name="Muzny D."/>
            <person name="Qin X."/>
            <person name="Deng J."/>
            <person name="Jiang H."/>
            <person name="Liu Y."/>
            <person name="Qu J."/>
            <person name="Song X.-Z."/>
            <person name="Zhang L."/>
            <person name="Thornton R."/>
            <person name="Coyle M."/>
            <person name="Francisco L."/>
            <person name="Jackson L."/>
            <person name="Javaid M."/>
            <person name="Korchina V."/>
            <person name="Kovar C."/>
            <person name="Mata R."/>
            <person name="Mathew T."/>
            <person name="Ngo R."/>
            <person name="Nguyen L."/>
            <person name="Nguyen N."/>
            <person name="Okwuonu G."/>
            <person name="Ongeri F."/>
            <person name="Pham C."/>
            <person name="Simmons D."/>
            <person name="Wilczek-Boney K."/>
            <person name="Hale W."/>
            <person name="Jakkamsetti A."/>
            <person name="Pham P."/>
            <person name="Ruth R."/>
            <person name="San Lucas F."/>
            <person name="Warren J."/>
            <person name="Zhang J."/>
            <person name="Zhao Z."/>
            <person name="Zhou C."/>
            <person name="Zhu D."/>
            <person name="Lee S."/>
            <person name="Bess C."/>
            <person name="Blankenburg K."/>
            <person name="Forbes L."/>
            <person name="Fu Q."/>
            <person name="Gubbala S."/>
            <person name="Hirani K."/>
            <person name="Jayaseelan J.C."/>
            <person name="Lara F."/>
            <person name="Munidasa M."/>
            <person name="Palculict T."/>
            <person name="Patil S."/>
            <person name="Pu L.-L."/>
            <person name="Saada N."/>
            <person name="Tang L."/>
            <person name="Weissenberger G."/>
            <person name="Zhu Y."/>
            <person name="Hemphill L."/>
            <person name="Shang Y."/>
            <person name="Youmans B."/>
            <person name="Ayvaz T."/>
            <person name="Ross M."/>
            <person name="Santibanez J."/>
            <person name="Aqrawi P."/>
            <person name="Gross S."/>
            <person name="Joshi V."/>
            <person name="Fowler G."/>
            <person name="Nazareth L."/>
            <person name="Reid J."/>
            <person name="Worley K."/>
            <person name="Petrosino J."/>
            <person name="Highlander S."/>
            <person name="Gibbs R."/>
        </authorList>
    </citation>
    <scope>NUCLEOTIDE SEQUENCE [LARGE SCALE GENOMIC DNA]</scope>
    <source>
        <strain evidence="1 2">DSM 15606</strain>
    </source>
</reference>
<evidence type="ECO:0000313" key="1">
    <source>
        <dbReference type="EMBL" id="EFV04329.1"/>
    </source>
</evidence>
<dbReference type="EMBL" id="AEQO01000131">
    <property type="protein sequence ID" value="EFV04329.1"/>
    <property type="molecule type" value="Genomic_DNA"/>
</dbReference>
<dbReference type="Proteomes" id="UP000003874">
    <property type="component" value="Unassembled WGS sequence"/>
</dbReference>
<protein>
    <recommendedName>
        <fullName evidence="3">Fibrobacter succinogene major paralogous domain protein</fullName>
    </recommendedName>
</protein>
<evidence type="ECO:0000313" key="2">
    <source>
        <dbReference type="Proteomes" id="UP000003874"/>
    </source>
</evidence>
<keyword evidence="2" id="KW-1185">Reference proteome</keyword>
<gene>
    <name evidence="1" type="ORF">HMPREF9420_1528</name>
</gene>
<proteinExistence type="predicted"/>
<dbReference type="HOGENOM" id="CLU_015155_0_0_10"/>
<comment type="caution">
    <text evidence="1">The sequence shown here is derived from an EMBL/GenBank/DDBJ whole genome shotgun (WGS) entry which is preliminary data.</text>
</comment>
<accession>E6MPW0</accession>
<sequence>MIQTSYQRIKLELLSILKKKQNNYEFMKFNKIRKCNVGRKSTVAFTFVCLSGLAISSLTSCSDNEFNSADKNQDGTSVRFQITTANEQTQQAKVNQSLVMTRAAYVEHLNEQGLTAEDLATRKIDIPGNSKYCIIESTVAGIDNELTNTNAVATRAKITTTATLGKFSTIAYRGSSAASISTTPWFYNAETNADGTLANTQLWSWGEPYARFYAVYPQVTTSYSKLTLAPSTNTSTPYVNIEVEPGVQNQKDLMTACSGTTPIQYTTFGTAPAVPLQFQHAMTAIRFKIGDRLSGSHKITKIEIVGAKSKGKFTLPSSVQATTGASFNSAWSDVSTPATFTLDGISVNTSGHVNETIVGKDDDNFTFYMIPQSVAGIKVKVYFDNQASPAIVAPLAGTWKAGTTKTYALSQSANNLKYTFEATPNPSEAANTEGATTSYQITSYVDDDKQHRPVKWKVVSYDADGDGTFSMSEKPDWLTIPNESGTTTQDVEQYTATFKANQRDVLADFNNAMKTAHPVTDYNLANATGGAAIENTANCYIISAPGTYRIPLVYGNAIEGGATNASAYTSTAPATHLPKPGGGYYPEDLILRRFVDHNDDPITSPYINKQNPSDQATKAKVIWEDCPDIVTGPAVTGSGENSYLTFTIKKENLQNGNAVVAVTNATGTVMWSWHLWFTPKSSLKKIPVTSDGAEYKFMTDNLGWKYTKWTGGLKREVVVKIEQQAETGEKKTATITLKQAAGNNVREGYGNLYQWGRKDPLPGINTTGFAFDNNYVEIPANKGDEPANVIKMKTRSIGHGIQNPGIMLPKVGGGKLSWQYQQIINMWSANNNKLDGSIRNNVKTIYDPSPVGFKVPDAHAFMGFTLTGAVWSNGYTFKVDNDKEIYFQAGGARWGTSGALTANGTAAIYWTSDPNSQGGQLGYAYRASMSNGSLSVPITSSTGYGSYGNGYAVRPVAE</sequence>
<name>E6MPW0_9BACT</name>
<dbReference type="AlphaFoldDB" id="E6MPW0"/>